<dbReference type="GeneID" id="25252686"/>
<feature type="non-terminal residue" evidence="1">
    <location>
        <position position="97"/>
    </location>
</feature>
<dbReference type="VEuPathDB" id="ToxoDB:ETH_00017735"/>
<proteinExistence type="predicted"/>
<dbReference type="Proteomes" id="UP000030747">
    <property type="component" value="Unassembled WGS sequence"/>
</dbReference>
<reference evidence="1" key="1">
    <citation type="submission" date="2013-10" db="EMBL/GenBank/DDBJ databases">
        <title>Genomic analysis of the causative agents of coccidiosis in chickens.</title>
        <authorList>
            <person name="Reid A.J."/>
            <person name="Blake D."/>
            <person name="Billington K."/>
            <person name="Browne H."/>
            <person name="Dunn M."/>
            <person name="Hung S."/>
            <person name="Kawahara F."/>
            <person name="Miranda-Saavedra D."/>
            <person name="Mourier T."/>
            <person name="Nagra H."/>
            <person name="Otto T.D."/>
            <person name="Rawlings N."/>
            <person name="Sanchez A."/>
            <person name="Sanders M."/>
            <person name="Subramaniam C."/>
            <person name="Tay Y."/>
            <person name="Dear P."/>
            <person name="Doerig C."/>
            <person name="Gruber A."/>
            <person name="Parkinson J."/>
            <person name="Shirley M."/>
            <person name="Wan K.L."/>
            <person name="Berriman M."/>
            <person name="Tomley F."/>
            <person name="Pain A."/>
        </authorList>
    </citation>
    <scope>NUCLEOTIDE SEQUENCE [LARGE SCALE GENOMIC DNA]</scope>
    <source>
        <strain evidence="1">Houghton</strain>
    </source>
</reference>
<gene>
    <name evidence="1" type="ORF">ETH_00017735</name>
</gene>
<dbReference type="AlphaFoldDB" id="U6L481"/>
<dbReference type="RefSeq" id="XP_013234757.1">
    <property type="nucleotide sequence ID" value="XM_013379303.1"/>
</dbReference>
<name>U6L481_EIMTE</name>
<protein>
    <submittedName>
        <fullName evidence="1">Uncharacterized protein</fullName>
    </submittedName>
</protein>
<keyword evidence="2" id="KW-1185">Reference proteome</keyword>
<organism evidence="1 2">
    <name type="scientific">Eimeria tenella</name>
    <name type="common">Coccidian parasite</name>
    <dbReference type="NCBI Taxonomy" id="5802"/>
    <lineage>
        <taxon>Eukaryota</taxon>
        <taxon>Sar</taxon>
        <taxon>Alveolata</taxon>
        <taxon>Apicomplexa</taxon>
        <taxon>Conoidasida</taxon>
        <taxon>Coccidia</taxon>
        <taxon>Eucoccidiorida</taxon>
        <taxon>Eimeriorina</taxon>
        <taxon>Eimeriidae</taxon>
        <taxon>Eimeria</taxon>
    </lineage>
</organism>
<dbReference type="VEuPathDB" id="ToxoDB:ETH2_0851600"/>
<accession>U6L481</accession>
<reference evidence="1" key="2">
    <citation type="submission" date="2013-10" db="EMBL/GenBank/DDBJ databases">
        <authorList>
            <person name="Aslett M."/>
        </authorList>
    </citation>
    <scope>NUCLEOTIDE SEQUENCE [LARGE SCALE GENOMIC DNA]</scope>
    <source>
        <strain evidence="1">Houghton</strain>
    </source>
</reference>
<evidence type="ECO:0000313" key="1">
    <source>
        <dbReference type="EMBL" id="CDJ44008.1"/>
    </source>
</evidence>
<dbReference type="EMBL" id="HG676482">
    <property type="protein sequence ID" value="CDJ44008.1"/>
    <property type="molecule type" value="Genomic_DNA"/>
</dbReference>
<evidence type="ECO:0000313" key="2">
    <source>
        <dbReference type="Proteomes" id="UP000030747"/>
    </source>
</evidence>
<sequence>MGKNGFIFAKVSKEMLKRLREERWSGLFGRVVSAADIELFAESGERRFLSDSLVEKFRKELNFELNYSGILRGHLFCGKNGEGGSACSRESAVELAG</sequence>